<reference evidence="2 3" key="1">
    <citation type="submission" date="2018-08" db="EMBL/GenBank/DDBJ databases">
        <title>Mucilaginibacter terrae sp. nov., isolated from manganese diggings.</title>
        <authorList>
            <person name="Huang Y."/>
            <person name="Zhou Z."/>
        </authorList>
    </citation>
    <scope>NUCLEOTIDE SEQUENCE [LARGE SCALE GENOMIC DNA]</scope>
    <source>
        <strain evidence="2 3">ZH6</strain>
    </source>
</reference>
<comment type="caution">
    <text evidence="2">The sequence shown here is derived from an EMBL/GenBank/DDBJ whole genome shotgun (WGS) entry which is preliminary data.</text>
</comment>
<keyword evidence="3" id="KW-1185">Reference proteome</keyword>
<sequence length="100" mass="11096">METLSLKQSPNHPANTAQTKGSVKQQDVLRASGGYLANAFREGFKQSFLGYDIDMDFILISLRSFAHTSGKSIKTLVTKYNALTGHNKRVYHNNTTLSNC</sequence>
<gene>
    <name evidence="2" type="ORF">DYU05_05435</name>
</gene>
<dbReference type="RefSeq" id="WP_117381949.1">
    <property type="nucleotide sequence ID" value="NZ_QWDE01000001.1"/>
</dbReference>
<evidence type="ECO:0000313" key="2">
    <source>
        <dbReference type="EMBL" id="RFZ85048.1"/>
    </source>
</evidence>
<proteinExistence type="predicted"/>
<protein>
    <submittedName>
        <fullName evidence="2">Uncharacterized protein</fullName>
    </submittedName>
</protein>
<evidence type="ECO:0000313" key="3">
    <source>
        <dbReference type="Proteomes" id="UP000260823"/>
    </source>
</evidence>
<organism evidence="2 3">
    <name type="scientific">Mucilaginibacter terrenus</name>
    <dbReference type="NCBI Taxonomy" id="2482727"/>
    <lineage>
        <taxon>Bacteria</taxon>
        <taxon>Pseudomonadati</taxon>
        <taxon>Bacteroidota</taxon>
        <taxon>Sphingobacteriia</taxon>
        <taxon>Sphingobacteriales</taxon>
        <taxon>Sphingobacteriaceae</taxon>
        <taxon>Mucilaginibacter</taxon>
    </lineage>
</organism>
<evidence type="ECO:0000256" key="1">
    <source>
        <dbReference type="SAM" id="MobiDB-lite"/>
    </source>
</evidence>
<name>A0A3E2NVL3_9SPHI</name>
<accession>A0A3E2NVL3</accession>
<dbReference type="OrthoDB" id="797648at2"/>
<dbReference type="EMBL" id="QWDE01000001">
    <property type="protein sequence ID" value="RFZ85048.1"/>
    <property type="molecule type" value="Genomic_DNA"/>
</dbReference>
<feature type="region of interest" description="Disordered" evidence="1">
    <location>
        <begin position="1"/>
        <end position="24"/>
    </location>
</feature>
<dbReference type="Proteomes" id="UP000260823">
    <property type="component" value="Unassembled WGS sequence"/>
</dbReference>
<dbReference type="AlphaFoldDB" id="A0A3E2NVL3"/>